<organism evidence="1 2">
    <name type="scientific">Paenibacillus pinisoli</name>
    <dbReference type="NCBI Taxonomy" id="1276110"/>
    <lineage>
        <taxon>Bacteria</taxon>
        <taxon>Bacillati</taxon>
        <taxon>Bacillota</taxon>
        <taxon>Bacilli</taxon>
        <taxon>Bacillales</taxon>
        <taxon>Paenibacillaceae</taxon>
        <taxon>Paenibacillus</taxon>
    </lineage>
</organism>
<dbReference type="RefSeq" id="WP_120106900.1">
    <property type="nucleotide sequence ID" value="NZ_QXQB01000001.1"/>
</dbReference>
<gene>
    <name evidence="1" type="ORF">D3P09_02480</name>
</gene>
<reference evidence="1 2" key="1">
    <citation type="submission" date="2018-09" db="EMBL/GenBank/DDBJ databases">
        <title>Paenibacillus aracenensis nov. sp. isolated from a cave in southern Spain.</title>
        <authorList>
            <person name="Jurado V."/>
            <person name="Gutierrez-Patricio S."/>
            <person name="Gonzalez-Pimentel J.L."/>
            <person name="Miller A.Z."/>
            <person name="Laiz L."/>
            <person name="Saiz-Jimenez C."/>
        </authorList>
    </citation>
    <scope>NUCLEOTIDE SEQUENCE [LARGE SCALE GENOMIC DNA]</scope>
    <source>
        <strain evidence="1 2">JCM 19203</strain>
    </source>
</reference>
<sequence length="114" mass="13648">MDIPKQTLDKLAPYVADTILERAYHEWQEYFVTGYFEVDLNAELWKQVEAMGRSERLSKKLVEALEQHPQFRRLSDEIEEVAREQLEDARYWHQSQRSIYAMARYHGVSVADWI</sequence>
<evidence type="ECO:0000313" key="2">
    <source>
        <dbReference type="Proteomes" id="UP000267798"/>
    </source>
</evidence>
<protein>
    <submittedName>
        <fullName evidence="1">Uncharacterized protein</fullName>
    </submittedName>
</protein>
<accession>A0A3A6PIF0</accession>
<proteinExistence type="predicted"/>
<dbReference type="Proteomes" id="UP000267798">
    <property type="component" value="Unassembled WGS sequence"/>
</dbReference>
<comment type="caution">
    <text evidence="1">The sequence shown here is derived from an EMBL/GenBank/DDBJ whole genome shotgun (WGS) entry which is preliminary data.</text>
</comment>
<dbReference type="AlphaFoldDB" id="A0A3A6PIF0"/>
<name>A0A3A6PIF0_9BACL</name>
<evidence type="ECO:0000313" key="1">
    <source>
        <dbReference type="EMBL" id="RJX40905.1"/>
    </source>
</evidence>
<keyword evidence="2" id="KW-1185">Reference proteome</keyword>
<dbReference type="EMBL" id="QXQB01000001">
    <property type="protein sequence ID" value="RJX40905.1"/>
    <property type="molecule type" value="Genomic_DNA"/>
</dbReference>